<dbReference type="SUPFAM" id="SSF50685">
    <property type="entry name" value="Barwin-like endoglucanases"/>
    <property type="match status" value="1"/>
</dbReference>
<evidence type="ECO:0000259" key="7">
    <source>
        <dbReference type="PROSITE" id="PS51724"/>
    </source>
</evidence>
<keyword evidence="1 6" id="KW-0732">Signal</keyword>
<evidence type="ECO:0000313" key="8">
    <source>
        <dbReference type="EMBL" id="SFC37999.1"/>
    </source>
</evidence>
<feature type="chain" id="PRO_5042512944" description="Endolytic peptidoglycan transglycosylase RlpA" evidence="6">
    <location>
        <begin position="20"/>
        <end position="389"/>
    </location>
</feature>
<keyword evidence="4" id="KW-0472">Membrane</keyword>
<dbReference type="NCBIfam" id="TIGR00413">
    <property type="entry name" value="rlpA"/>
    <property type="match status" value="1"/>
</dbReference>
<dbReference type="SUPFAM" id="SSF110997">
    <property type="entry name" value="Sporulation related repeat"/>
    <property type="match status" value="1"/>
</dbReference>
<dbReference type="Gene3D" id="2.40.40.10">
    <property type="entry name" value="RlpA-like domain"/>
    <property type="match status" value="1"/>
</dbReference>
<dbReference type="NCBIfam" id="NF007953">
    <property type="entry name" value="PRK10672.1"/>
    <property type="match status" value="1"/>
</dbReference>
<dbReference type="GO" id="GO:0042834">
    <property type="term" value="F:peptidoglycan binding"/>
    <property type="evidence" value="ECO:0007669"/>
    <property type="project" value="InterPro"/>
</dbReference>
<dbReference type="PANTHER" id="PTHR34183">
    <property type="entry name" value="ENDOLYTIC PEPTIDOGLYCAN TRANSGLYCOSYLASE RLPA"/>
    <property type="match status" value="1"/>
</dbReference>
<dbReference type="GO" id="GO:0005886">
    <property type="term" value="C:plasma membrane"/>
    <property type="evidence" value="ECO:0007669"/>
    <property type="project" value="UniProtKB-SubCell"/>
</dbReference>
<dbReference type="InterPro" id="IPR034718">
    <property type="entry name" value="RlpA"/>
</dbReference>
<protein>
    <recommendedName>
        <fullName evidence="4">Endolytic peptidoglycan transglycosylase RlpA</fullName>
        <ecNumber evidence="4">4.2.2.-</ecNumber>
    </recommendedName>
</protein>
<feature type="signal peptide" evidence="6">
    <location>
        <begin position="1"/>
        <end position="19"/>
    </location>
</feature>
<dbReference type="Proteomes" id="UP000226420">
    <property type="component" value="Unassembled WGS sequence"/>
</dbReference>
<dbReference type="InterPro" id="IPR009009">
    <property type="entry name" value="RlpA-like_DPBB"/>
</dbReference>
<comment type="caution">
    <text evidence="8">The sequence shown here is derived from an EMBL/GenBank/DDBJ whole genome shotgun (WGS) entry which is preliminary data.</text>
</comment>
<evidence type="ECO:0000256" key="5">
    <source>
        <dbReference type="RuleBase" id="RU003495"/>
    </source>
</evidence>
<dbReference type="GO" id="GO:0071555">
    <property type="term" value="P:cell wall organization"/>
    <property type="evidence" value="ECO:0007669"/>
    <property type="project" value="UniProtKB-KW"/>
</dbReference>
<name>A0AAJ5BGD3_9GAMM</name>
<dbReference type="CDD" id="cd22268">
    <property type="entry name" value="DPBB_RlpA-like"/>
    <property type="match status" value="1"/>
</dbReference>
<evidence type="ECO:0000256" key="1">
    <source>
        <dbReference type="ARBA" id="ARBA00022729"/>
    </source>
</evidence>
<evidence type="ECO:0000256" key="4">
    <source>
        <dbReference type="HAMAP-Rule" id="MF_02071"/>
    </source>
</evidence>
<dbReference type="PROSITE" id="PS51257">
    <property type="entry name" value="PROKAR_LIPOPROTEIN"/>
    <property type="match status" value="1"/>
</dbReference>
<accession>A0AAJ5BGD3</accession>
<dbReference type="RefSeq" id="WP_074820928.1">
    <property type="nucleotide sequence ID" value="NZ_FOLW01000002.1"/>
</dbReference>
<dbReference type="EC" id="4.2.2.-" evidence="4"/>
<keyword evidence="4 8" id="KW-0449">Lipoprotein</keyword>
<dbReference type="GO" id="GO:0009279">
    <property type="term" value="C:cell outer membrane"/>
    <property type="evidence" value="ECO:0007669"/>
    <property type="project" value="TreeGrafter"/>
</dbReference>
<dbReference type="Pfam" id="PF05036">
    <property type="entry name" value="SPOR"/>
    <property type="match status" value="1"/>
</dbReference>
<dbReference type="GO" id="GO:0008932">
    <property type="term" value="F:lytic endotransglycosylase activity"/>
    <property type="evidence" value="ECO:0007669"/>
    <property type="project" value="UniProtKB-UniRule"/>
</dbReference>
<proteinExistence type="inferred from homology"/>
<keyword evidence="4" id="KW-0564">Palmitate</keyword>
<organism evidence="8 9">
    <name type="scientific">Pragia fontium DSM 5563 = ATCC 49100</name>
    <dbReference type="NCBI Taxonomy" id="1122977"/>
    <lineage>
        <taxon>Bacteria</taxon>
        <taxon>Pseudomonadati</taxon>
        <taxon>Pseudomonadota</taxon>
        <taxon>Gammaproteobacteria</taxon>
        <taxon>Enterobacterales</taxon>
        <taxon>Budviciaceae</taxon>
        <taxon>Pragia</taxon>
    </lineage>
</organism>
<keyword evidence="3 4" id="KW-0961">Cell wall biogenesis/degradation</keyword>
<dbReference type="GO" id="GO:0000270">
    <property type="term" value="P:peptidoglycan metabolic process"/>
    <property type="evidence" value="ECO:0007669"/>
    <property type="project" value="UniProtKB-UniRule"/>
</dbReference>
<dbReference type="EMBL" id="FOLW01000002">
    <property type="protein sequence ID" value="SFC37999.1"/>
    <property type="molecule type" value="Genomic_DNA"/>
</dbReference>
<evidence type="ECO:0000256" key="6">
    <source>
        <dbReference type="SAM" id="SignalP"/>
    </source>
</evidence>
<keyword evidence="2 4" id="KW-0456">Lyase</keyword>
<dbReference type="InterPro" id="IPR007730">
    <property type="entry name" value="SPOR-like_dom"/>
</dbReference>
<sequence>MRKQWLWISIMGLLLTACESTPPPMTTLPPLPQTGPATEVSGVEPRYEPYNVGTLKDYKVNGKNYRIVTQPENFSEIGLATWYGKELHGNRTASGEIFDANELTAAHPTLPLPSYVRVTNLSNGRQLIVRVNDRGPFTKGRIIDLSKAAAERLNVTNQTKVRLDVIVVAPNGTLSGPGTIGSTVAKRSYNLPDRPTIGSPTMLNAAPANASQLSAQQDEPVNIPAQPDNNLTLSSPTANDHSLILNAPQSEKVNVPAAQQTATTIPTPSPDNQSLTLNAPQQGDKVNIPAAPNSTVTVPAPLNADNAQTASSASASYMVQVSAVNDRQRAVDLQTKLSSQLNVPGKVSSAGALYRIQLGPFSTRQQAQELQQRLSGQGQPNSFIMTTSL</sequence>
<dbReference type="AlphaFoldDB" id="A0AAJ5BGD3"/>
<dbReference type="Gene3D" id="3.30.70.1070">
    <property type="entry name" value="Sporulation related repeat"/>
    <property type="match status" value="1"/>
</dbReference>
<reference evidence="8 9" key="1">
    <citation type="submission" date="2016-10" db="EMBL/GenBank/DDBJ databases">
        <authorList>
            <person name="Varghese N."/>
            <person name="Submissions S."/>
        </authorList>
    </citation>
    <scope>NUCLEOTIDE SEQUENCE [LARGE SCALE GENOMIC DNA]</scope>
    <source>
        <strain evidence="8 9">DSM 5563</strain>
    </source>
</reference>
<dbReference type="PANTHER" id="PTHR34183:SF1">
    <property type="entry name" value="ENDOLYTIC PEPTIDOGLYCAN TRANSGLYCOSYLASE RLPA"/>
    <property type="match status" value="1"/>
</dbReference>
<evidence type="ECO:0000313" key="9">
    <source>
        <dbReference type="Proteomes" id="UP000226420"/>
    </source>
</evidence>
<comment type="subcellular location">
    <subcellularLocation>
        <location evidence="4">Cell membrane</location>
        <topology evidence="4">Lipid-anchor</topology>
    </subcellularLocation>
</comment>
<comment type="function">
    <text evidence="4">Lytic transglycosylase with a strong preference for naked glycan strands that lack stem peptides.</text>
</comment>
<dbReference type="HAMAP" id="MF_02071">
    <property type="entry name" value="RlpA"/>
    <property type="match status" value="1"/>
</dbReference>
<dbReference type="InterPro" id="IPR036908">
    <property type="entry name" value="RlpA-like_sf"/>
</dbReference>
<comment type="similarity">
    <text evidence="4 5">Belongs to the RlpA family.</text>
</comment>
<evidence type="ECO:0000256" key="3">
    <source>
        <dbReference type="ARBA" id="ARBA00023316"/>
    </source>
</evidence>
<gene>
    <name evidence="4" type="primary">rlpA</name>
    <name evidence="8" type="ORF">SAMN02745723_102219</name>
</gene>
<keyword evidence="4" id="KW-1003">Cell membrane</keyword>
<dbReference type="InterPro" id="IPR036680">
    <property type="entry name" value="SPOR-like_sf"/>
</dbReference>
<feature type="domain" description="SPOR" evidence="7">
    <location>
        <begin position="311"/>
        <end position="387"/>
    </location>
</feature>
<dbReference type="Pfam" id="PF03330">
    <property type="entry name" value="DPBB_1"/>
    <property type="match status" value="1"/>
</dbReference>
<dbReference type="PROSITE" id="PS51724">
    <property type="entry name" value="SPOR"/>
    <property type="match status" value="1"/>
</dbReference>
<dbReference type="InterPro" id="IPR012997">
    <property type="entry name" value="RplA"/>
</dbReference>
<evidence type="ECO:0000256" key="2">
    <source>
        <dbReference type="ARBA" id="ARBA00023239"/>
    </source>
</evidence>